<dbReference type="Gene3D" id="1.10.10.10">
    <property type="entry name" value="Winged helix-like DNA-binding domain superfamily/Winged helix DNA-binding domain"/>
    <property type="match status" value="2"/>
</dbReference>
<dbReference type="OMA" id="MCSATEF"/>
<dbReference type="CDD" id="cd18795">
    <property type="entry name" value="SF2_C_Ski2"/>
    <property type="match status" value="2"/>
</dbReference>
<dbReference type="InterPro" id="IPR050474">
    <property type="entry name" value="Hel308_SKI2-like"/>
</dbReference>
<keyword evidence="3" id="KW-0347">Helicase</keyword>
<name>T0QQQ4_SAPDV</name>
<dbReference type="InterPro" id="IPR001650">
    <property type="entry name" value="Helicase_C-like"/>
</dbReference>
<reference evidence="8 9" key="1">
    <citation type="submission" date="2012-04" db="EMBL/GenBank/DDBJ databases">
        <title>The Genome Sequence of Saprolegnia declina VS20.</title>
        <authorList>
            <consortium name="The Broad Institute Genome Sequencing Platform"/>
            <person name="Russ C."/>
            <person name="Nusbaum C."/>
            <person name="Tyler B."/>
            <person name="van West P."/>
            <person name="Dieguez-Uribeondo J."/>
            <person name="de Bruijn I."/>
            <person name="Tripathy S."/>
            <person name="Jiang R."/>
            <person name="Young S.K."/>
            <person name="Zeng Q."/>
            <person name="Gargeya S."/>
            <person name="Fitzgerald M."/>
            <person name="Haas B."/>
            <person name="Abouelleil A."/>
            <person name="Alvarado L."/>
            <person name="Arachchi H.M."/>
            <person name="Berlin A."/>
            <person name="Chapman S.B."/>
            <person name="Goldberg J."/>
            <person name="Griggs A."/>
            <person name="Gujja S."/>
            <person name="Hansen M."/>
            <person name="Howarth C."/>
            <person name="Imamovic A."/>
            <person name="Larimer J."/>
            <person name="McCowen C."/>
            <person name="Montmayeur A."/>
            <person name="Murphy C."/>
            <person name="Neiman D."/>
            <person name="Pearson M."/>
            <person name="Priest M."/>
            <person name="Roberts A."/>
            <person name="Saif S."/>
            <person name="Shea T."/>
            <person name="Sisk P."/>
            <person name="Sykes S."/>
            <person name="Wortman J."/>
            <person name="Nusbaum C."/>
            <person name="Birren B."/>
        </authorList>
    </citation>
    <scope>NUCLEOTIDE SEQUENCE [LARGE SCALE GENOMIC DNA]</scope>
    <source>
        <strain evidence="8 9">VS20</strain>
    </source>
</reference>
<dbReference type="Gene3D" id="3.40.50.300">
    <property type="entry name" value="P-loop containing nucleotide triphosphate hydrolases"/>
    <property type="match status" value="4"/>
</dbReference>
<dbReference type="SMART" id="SM00487">
    <property type="entry name" value="DEXDc"/>
    <property type="match status" value="2"/>
</dbReference>
<dbReference type="InterPro" id="IPR036390">
    <property type="entry name" value="WH_DNA-bd_sf"/>
</dbReference>
<dbReference type="PANTHER" id="PTHR47961">
    <property type="entry name" value="DNA POLYMERASE THETA, PUTATIVE (AFU_ORTHOLOGUE AFUA_1G05260)-RELATED"/>
    <property type="match status" value="1"/>
</dbReference>
<dbReference type="Pfam" id="PF02889">
    <property type="entry name" value="Sec63"/>
    <property type="match status" value="2"/>
</dbReference>
<feature type="domain" description="Helicase C-terminal" evidence="7">
    <location>
        <begin position="541"/>
        <end position="742"/>
    </location>
</feature>
<dbReference type="Pfam" id="PF00270">
    <property type="entry name" value="DEAD"/>
    <property type="match status" value="2"/>
</dbReference>
<dbReference type="GO" id="GO:0016787">
    <property type="term" value="F:hydrolase activity"/>
    <property type="evidence" value="ECO:0007669"/>
    <property type="project" value="UniProtKB-KW"/>
</dbReference>
<dbReference type="OrthoDB" id="5575at2759"/>
<evidence type="ECO:0000259" key="7">
    <source>
        <dbReference type="PROSITE" id="PS51194"/>
    </source>
</evidence>
<dbReference type="InterPro" id="IPR003593">
    <property type="entry name" value="AAA+_ATPase"/>
</dbReference>
<dbReference type="SMART" id="SM00382">
    <property type="entry name" value="AAA"/>
    <property type="match status" value="2"/>
</dbReference>
<dbReference type="GO" id="GO:0005634">
    <property type="term" value="C:nucleus"/>
    <property type="evidence" value="ECO:0007669"/>
    <property type="project" value="TreeGrafter"/>
</dbReference>
<dbReference type="FunFam" id="1.10.10.10:FF:000024">
    <property type="entry name" value="U5 small nuclear ribonucleoprotein helicase"/>
    <property type="match status" value="1"/>
</dbReference>
<keyword evidence="4" id="KW-0067">ATP-binding</keyword>
<gene>
    <name evidence="8" type="ORF">SDRG_02335</name>
</gene>
<protein>
    <recommendedName>
        <fullName evidence="10">Activating signal cointegrator 1 complex subunit 3</fullName>
    </recommendedName>
</protein>
<dbReference type="FunFam" id="3.40.50.300:FF:000231">
    <property type="entry name" value="Activating signal cointegrator 1 complex subunit 3"/>
    <property type="match status" value="1"/>
</dbReference>
<dbReference type="InterPro" id="IPR036388">
    <property type="entry name" value="WH-like_DNA-bd_sf"/>
</dbReference>
<keyword evidence="9" id="KW-1185">Reference proteome</keyword>
<accession>T0QQQ4</accession>
<dbReference type="FunFam" id="3.40.50.300:FF:000062">
    <property type="entry name" value="U5 small nuclear ribonucleoprotein helicase"/>
    <property type="match status" value="1"/>
</dbReference>
<dbReference type="SUPFAM" id="SSF158702">
    <property type="entry name" value="Sec63 N-terminal domain-like"/>
    <property type="match status" value="2"/>
</dbReference>
<dbReference type="SUPFAM" id="SSF52540">
    <property type="entry name" value="P-loop containing nucleoside triphosphate hydrolases"/>
    <property type="match status" value="3"/>
</dbReference>
<dbReference type="GeneID" id="19943062"/>
<dbReference type="SUPFAM" id="SSF46785">
    <property type="entry name" value="Winged helix' DNA-binding domain"/>
    <property type="match status" value="2"/>
</dbReference>
<dbReference type="Gene3D" id="1.10.3380.10">
    <property type="entry name" value="Sec63 N-terminal domain-like domain"/>
    <property type="match status" value="2"/>
</dbReference>
<keyword evidence="1" id="KW-0547">Nucleotide-binding</keyword>
<dbReference type="FunFam" id="3.40.50.300:FF:000102">
    <property type="entry name" value="RNA helicase, activating signal cointegrator 1"/>
    <property type="match status" value="1"/>
</dbReference>
<evidence type="ECO:0000313" key="9">
    <source>
        <dbReference type="Proteomes" id="UP000030762"/>
    </source>
</evidence>
<evidence type="ECO:0000313" key="8">
    <source>
        <dbReference type="EMBL" id="EQC40439.1"/>
    </source>
</evidence>
<dbReference type="PROSITE" id="PS51194">
    <property type="entry name" value="HELICASE_CTER"/>
    <property type="match status" value="2"/>
</dbReference>
<feature type="domain" description="Helicase ATP-binding" evidence="6">
    <location>
        <begin position="1175"/>
        <end position="1348"/>
    </location>
</feature>
<dbReference type="SMART" id="SM00490">
    <property type="entry name" value="HELICc"/>
    <property type="match status" value="2"/>
</dbReference>
<dbReference type="InParanoid" id="T0QQQ4"/>
<evidence type="ECO:0000259" key="6">
    <source>
        <dbReference type="PROSITE" id="PS51192"/>
    </source>
</evidence>
<evidence type="ECO:0000256" key="1">
    <source>
        <dbReference type="ARBA" id="ARBA00022741"/>
    </source>
</evidence>
<dbReference type="InterPro" id="IPR004179">
    <property type="entry name" value="Sec63-dom"/>
</dbReference>
<organism evidence="8 9">
    <name type="scientific">Saprolegnia diclina (strain VS20)</name>
    <dbReference type="NCBI Taxonomy" id="1156394"/>
    <lineage>
        <taxon>Eukaryota</taxon>
        <taxon>Sar</taxon>
        <taxon>Stramenopiles</taxon>
        <taxon>Oomycota</taxon>
        <taxon>Saprolegniomycetes</taxon>
        <taxon>Saprolegniales</taxon>
        <taxon>Saprolegniaceae</taxon>
        <taxon>Saprolegnia</taxon>
    </lineage>
</organism>
<feature type="domain" description="Helicase C-terminal" evidence="7">
    <location>
        <begin position="1383"/>
        <end position="1578"/>
    </location>
</feature>
<feature type="compositionally biased region" description="Basic residues" evidence="5">
    <location>
        <begin position="190"/>
        <end position="201"/>
    </location>
</feature>
<dbReference type="PANTHER" id="PTHR47961:SF4">
    <property type="entry name" value="ACTIVATING SIGNAL COINTEGRATOR 1 COMPLEX SUBUNIT 3"/>
    <property type="match status" value="1"/>
</dbReference>
<dbReference type="FunFam" id="1.10.10.10:FF:000012">
    <property type="entry name" value="U5 small nuclear ribonucleoprotein helicase"/>
    <property type="match status" value="1"/>
</dbReference>
<dbReference type="EMBL" id="JH767136">
    <property type="protein sequence ID" value="EQC40439.1"/>
    <property type="molecule type" value="Genomic_DNA"/>
</dbReference>
<dbReference type="GO" id="GO:0005524">
    <property type="term" value="F:ATP binding"/>
    <property type="evidence" value="ECO:0007669"/>
    <property type="project" value="UniProtKB-KW"/>
</dbReference>
<dbReference type="SMART" id="SM00973">
    <property type="entry name" value="Sec63"/>
    <property type="match status" value="2"/>
</dbReference>
<dbReference type="eggNOG" id="KOG0952">
    <property type="taxonomic scope" value="Eukaryota"/>
</dbReference>
<dbReference type="InterPro" id="IPR057842">
    <property type="entry name" value="WH_MER3"/>
</dbReference>
<evidence type="ECO:0008006" key="10">
    <source>
        <dbReference type="Google" id="ProtNLM"/>
    </source>
</evidence>
<evidence type="ECO:0000256" key="5">
    <source>
        <dbReference type="SAM" id="MobiDB-lite"/>
    </source>
</evidence>
<proteinExistence type="predicted"/>
<evidence type="ECO:0000256" key="3">
    <source>
        <dbReference type="ARBA" id="ARBA00022806"/>
    </source>
</evidence>
<dbReference type="Pfam" id="PF00271">
    <property type="entry name" value="Helicase_C"/>
    <property type="match status" value="2"/>
</dbReference>
<dbReference type="Pfam" id="PF23445">
    <property type="entry name" value="WHD_SNRNP200"/>
    <property type="match status" value="2"/>
</dbReference>
<feature type="region of interest" description="Disordered" evidence="5">
    <location>
        <begin position="190"/>
        <end position="210"/>
    </location>
</feature>
<dbReference type="PIRSF" id="PIRSF039073">
    <property type="entry name" value="BRR2"/>
    <property type="match status" value="1"/>
</dbReference>
<evidence type="ECO:0000256" key="2">
    <source>
        <dbReference type="ARBA" id="ARBA00022801"/>
    </source>
</evidence>
<dbReference type="VEuPathDB" id="FungiDB:SDRG_02335"/>
<dbReference type="GO" id="GO:0003676">
    <property type="term" value="F:nucleic acid binding"/>
    <property type="evidence" value="ECO:0007669"/>
    <property type="project" value="InterPro"/>
</dbReference>
<evidence type="ECO:0000256" key="4">
    <source>
        <dbReference type="ARBA" id="ARBA00022840"/>
    </source>
</evidence>
<keyword evidence="2" id="KW-0378">Hydrolase</keyword>
<dbReference type="Gene3D" id="2.60.40.150">
    <property type="entry name" value="C2 domain"/>
    <property type="match status" value="1"/>
</dbReference>
<dbReference type="FunFam" id="1.10.3380.10:FF:000001">
    <property type="entry name" value="U5 small nuclear ribonucleoprotein helicase"/>
    <property type="match status" value="1"/>
</dbReference>
<dbReference type="InterPro" id="IPR014001">
    <property type="entry name" value="Helicase_ATP-bd"/>
</dbReference>
<dbReference type="RefSeq" id="XP_008606138.1">
    <property type="nucleotide sequence ID" value="XM_008607916.1"/>
</dbReference>
<sequence length="1957" mass="215907">MGFALELVEHAFGSIGSASPLKKAAGVNLPRGPKMSSPFAFPLIHSFHASTDRPAFLVHPLGNAASAAAHDAAEPSPAAPSVSPEWLLRVCEQHAALTQSVFSGLELANSVVDALQTDDAESTVFNLLGFDGFDLIQEILSNQGSIVAMTSAQLSRAHAITHGVVGAGGKTKGASMSIQSETDQAVARHARKEARRNARRNPRNDETHDEADWLEAAGYDMDVVNALRESQAGPRSPTSQLKEQFGDLSYDTSSMASGLPANAVKTVEKGYEKVFIPPLIARPTSKDELVPISAMDDFAVGVFEGITHLNRLQSKLFEAAYHSNQNLLVCAPTGAGKTNVAMMTILKEIKNQRLYNGGDIGSMKIIYVAPMKALAQEVVTRFSKRLKCLKLRVAELTGDMQMTKQDIEDTHLIVTTPEKWDVITRKTHEQALISQVRLLIIDEVHLLADERGPVIETIVARTLRRVESSQTMIRIVGLSATLPNYKDVAEFLRVPHPKDKPSGGGLFHFDASYRPVPLAQTFIGITDKGRSKQMAAMNQLAYEYAIENLEHGQQVMIFVHSRKETVGTIRAILEIAARAGTLDLFCSGTPVKEATAHALSGLVLKSRNRELQEFVGHACGIHHAGMLRSDRNLTEQLFENGQLRVLCCTATLAWGVNLPAHAVLIKGTQIYNAEKGCMTPLSMLDVMQIFGRAGRPQYDTSGEATIVTTHDQLDHYLRLLVHQAPIESALIKTLPDHLNAEIVSGTVANMAEALVWLSYTYLNVRMLQSPMTYGMSYDERTNDPMLVNKRTSLLQEAAKTLESCRMIRFDQSRGEFALTNLGRVASHYYITHATIETFNDMLMSDMDEQTVLNVICSSTEFEQVKVRDDELVELDKIKKACKIPIKGENTSSGKANILLQAYISNMSHKLSSFTLISDTNYVAQNGSRVTRALFEICLKKGWPLAAERVLNIAKSIDMRFWSTQSQLRRFGNVLPHDAIMRLEERYGNDMDTVSTLTVADIGPLVNGPRVAEKVLQHVRYLPYLDVDVSAQPVTDGVLRLTVKLSCDFEWADMYHGKVESWWVWVEDEAAIYHAEHVLIHKAQYLSGEVISLVFHIPLFAQSVNSYMLRVLSDRWVGVDSHHDIDVPAPKSSAPSLFYTPLQSLHPLPINALNEPAFEACYPYPFFNPIQTQVFHTLYHTDGNVLLGAPTGSGKTIVAELAMLRVWQQAASQGNPLVVYVAPLKALARERVKDWTHKFARLGKKVVELTGDTTVEAAVLKRASIIVTTPEKWDVVTRQLTRTSFVQQVRLVLLDEIHLLGEDRGPVLEAIVSRMRMLRPSIRLVGLSTALANAVDVGAWMGIEEPSAGIFNFRASVRPIPMDVHLQGFPGRHYVPRMTAMNKPTYAAIVAHSPKKPALVFVASRAQTRLTAMALVSFAALDGSPKQFLHEDEEVMDAIVQQVRDPALKDALVFGIGLHHAGLSAKDRDVVEELFLHGKIQVVICTSTLAWGVNLPAHLVVIKGTEFYDPKQGRYADFPMSDILQMMGRAGRPQFDTTGVAVVLVHEDKQNFIKRFIYEPMPVESSLHLQLENTLNAEVANGTIKSIADAVTYLSWTFLFQRVQKNPAYYGLDEGQETSYFFQRLVTDMLTKLIANGCVRQSGKALSPTPLGKIASAQYLDYATVYHLHSALSALDVSEAEDEARMKALLAIIAGCAEFAETPLRPHEAKTNAALSAAVRFPKLETAWKWDSHGAKMKTSILLQMHLGRIQAPSSECYNDLRVVLDNLPRITGAMVDIAALLGRVPLVHACVSMAQGMLFGKWPDRLGWLELPHLSAADVPHLPPIAKAADAVWPKRLGSEKVRDLQTALQQVPHVDVRVTQQPSIKKDSVDVTVSVRVTNDSLLPSVVSTRYVKPRPRLLYALLVDAKDPSKLVGMVHLPYRRSATKTLTLRGAPERALDIQVVSNASAVVLVPSTT</sequence>
<dbReference type="InterPro" id="IPR035892">
    <property type="entry name" value="C2_domain_sf"/>
</dbReference>
<dbReference type="STRING" id="1156394.T0QQQ4"/>
<dbReference type="InterPro" id="IPR011545">
    <property type="entry name" value="DEAD/DEAH_box_helicase_dom"/>
</dbReference>
<dbReference type="GO" id="GO:0004386">
    <property type="term" value="F:helicase activity"/>
    <property type="evidence" value="ECO:0007669"/>
    <property type="project" value="UniProtKB-KW"/>
</dbReference>
<dbReference type="PROSITE" id="PS51192">
    <property type="entry name" value="HELICASE_ATP_BIND_1"/>
    <property type="match status" value="2"/>
</dbReference>
<feature type="domain" description="Helicase ATP-binding" evidence="6">
    <location>
        <begin position="318"/>
        <end position="500"/>
    </location>
</feature>
<dbReference type="InterPro" id="IPR027417">
    <property type="entry name" value="P-loop_NTPase"/>
</dbReference>
<dbReference type="Proteomes" id="UP000030762">
    <property type="component" value="Unassembled WGS sequence"/>
</dbReference>